<organism evidence="11">
    <name type="scientific">marine sediment metagenome</name>
    <dbReference type="NCBI Taxonomy" id="412755"/>
    <lineage>
        <taxon>unclassified sequences</taxon>
        <taxon>metagenomes</taxon>
        <taxon>ecological metagenomes</taxon>
    </lineage>
</organism>
<comment type="caution">
    <text evidence="11">The sequence shown here is derived from an EMBL/GenBank/DDBJ whole genome shotgun (WGS) entry which is preliminary data.</text>
</comment>
<dbReference type="Gene3D" id="3.30.470.30">
    <property type="entry name" value="DNA ligase/mRNA capping enzyme"/>
    <property type="match status" value="1"/>
</dbReference>
<evidence type="ECO:0000259" key="9">
    <source>
        <dbReference type="Pfam" id="PF01068"/>
    </source>
</evidence>
<feature type="domain" description="DNA ligase OB-like" evidence="10">
    <location>
        <begin position="290"/>
        <end position="362"/>
    </location>
</feature>
<evidence type="ECO:0000256" key="1">
    <source>
        <dbReference type="ARBA" id="ARBA00004328"/>
    </source>
</evidence>
<dbReference type="GO" id="GO:0003910">
    <property type="term" value="F:DNA ligase (ATP) activity"/>
    <property type="evidence" value="ECO:0007669"/>
    <property type="project" value="InterPro"/>
</dbReference>
<dbReference type="SUPFAM" id="SSF56091">
    <property type="entry name" value="DNA ligase/mRNA capping enzyme, catalytic domain"/>
    <property type="match status" value="1"/>
</dbReference>
<dbReference type="InterPro" id="IPR029319">
    <property type="entry name" value="DNA_ligase_OB"/>
</dbReference>
<dbReference type="CDD" id="cd08041">
    <property type="entry name" value="OBF_kDNA_ligase_like"/>
    <property type="match status" value="1"/>
</dbReference>
<keyword evidence="4" id="KW-0227">DNA damage</keyword>
<dbReference type="Gene3D" id="2.40.50.140">
    <property type="entry name" value="Nucleic acid-binding proteins"/>
    <property type="match status" value="1"/>
</dbReference>
<name>A0A0F9B502_9ZZZZ</name>
<keyword evidence="6" id="KW-0234">DNA repair</keyword>
<evidence type="ECO:0000256" key="7">
    <source>
        <dbReference type="ARBA" id="ARBA00032896"/>
    </source>
</evidence>
<comment type="subcellular location">
    <subcellularLocation>
        <location evidence="1">Virion</location>
    </subcellularLocation>
</comment>
<dbReference type="EMBL" id="LAZR01053915">
    <property type="protein sequence ID" value="KKK79686.1"/>
    <property type="molecule type" value="Genomic_DNA"/>
</dbReference>
<evidence type="ECO:0000256" key="3">
    <source>
        <dbReference type="ARBA" id="ARBA00022705"/>
    </source>
</evidence>
<evidence type="ECO:0000313" key="11">
    <source>
        <dbReference type="EMBL" id="KKK79686.1"/>
    </source>
</evidence>
<keyword evidence="3" id="KW-0235">DNA replication</keyword>
<dbReference type="InterPro" id="IPR012310">
    <property type="entry name" value="DNA_ligase_ATP-dep_cent"/>
</dbReference>
<feature type="domain" description="ATP-dependent DNA ligase family profile" evidence="9">
    <location>
        <begin position="84"/>
        <end position="274"/>
    </location>
</feature>
<dbReference type="PANTHER" id="PTHR47810:SF5">
    <property type="entry name" value="LIGASE, PUTATIVE-RELATED"/>
    <property type="match status" value="1"/>
</dbReference>
<dbReference type="GO" id="GO:0044423">
    <property type="term" value="C:virion component"/>
    <property type="evidence" value="ECO:0007669"/>
    <property type="project" value="UniProtKB-KW"/>
</dbReference>
<dbReference type="Pfam" id="PF01068">
    <property type="entry name" value="DNA_ligase_A_M"/>
    <property type="match status" value="1"/>
</dbReference>
<dbReference type="GO" id="GO:0006281">
    <property type="term" value="P:DNA repair"/>
    <property type="evidence" value="ECO:0007669"/>
    <property type="project" value="UniProtKB-KW"/>
</dbReference>
<comment type="function">
    <text evidence="8">Very low-fidelity DNA ligase that seals nicks in double-stranded DNA during DNA repair. Together with the viral repair DNA polymerase X, fills the single nucleotide gaps generated by the AP endonuclease. It is not essential for viral replication and recombination. Displays a very low adenylation activity towards DNA with 3'-dideoxy- or 3'-amino-terminated nicks compared to regular nick DNA.</text>
</comment>
<evidence type="ECO:0000256" key="8">
    <source>
        <dbReference type="ARBA" id="ARBA00046002"/>
    </source>
</evidence>
<dbReference type="GO" id="GO:0005524">
    <property type="term" value="F:ATP binding"/>
    <property type="evidence" value="ECO:0007669"/>
    <property type="project" value="InterPro"/>
</dbReference>
<dbReference type="CDD" id="cd07896">
    <property type="entry name" value="Adenylation_kDNA_ligase_like"/>
    <property type="match status" value="1"/>
</dbReference>
<dbReference type="SUPFAM" id="SSF50249">
    <property type="entry name" value="Nucleic acid-binding proteins"/>
    <property type="match status" value="1"/>
</dbReference>
<evidence type="ECO:0000259" key="10">
    <source>
        <dbReference type="Pfam" id="PF14743"/>
    </source>
</evidence>
<dbReference type="Gene3D" id="3.30.1490.70">
    <property type="match status" value="1"/>
</dbReference>
<gene>
    <name evidence="11" type="ORF">LCGC14_2831020</name>
</gene>
<feature type="non-terminal residue" evidence="11">
    <location>
        <position position="1"/>
    </location>
</feature>
<evidence type="ECO:0000256" key="5">
    <source>
        <dbReference type="ARBA" id="ARBA00022844"/>
    </source>
</evidence>
<dbReference type="AlphaFoldDB" id="A0A0F9B502"/>
<sequence>SIYVESLSKSQFHMEHFKYVVKHGQLNGKIQTTSTEVLQGKNMGKVNETSTHHQCILEAESLWTKQKDRKGYSIDIPKKKPLRPMLAKSYDKDGKHIQFPSYVSPKLDGLRCLAKRTKNGVGLLSRQGKQFKTLPHIEKQLMWLPIDTILDGELYIHGEEFQNIISAVKRDSPSDKSKDIQYHVYDIISDNDYETRLTWLRKWLPPLDYLGIPTIYNIDITHIFCVRSIMIKNMQEVWKYHKEFTNEGYEGAMLRNIKGSYLIDRRSKDLQKVKKFIDMEFPIIGVEECKGKMKGMCSFVCETKDGITFKCMPEGTEQIRKKYLTDWYNNKIVKGDLLTIKFFSWTTSENPVPRFPIGKCIRNYE</sequence>
<evidence type="ECO:0000256" key="2">
    <source>
        <dbReference type="ARBA" id="ARBA00022598"/>
    </source>
</evidence>
<keyword evidence="2" id="KW-0436">Ligase</keyword>
<evidence type="ECO:0000256" key="6">
    <source>
        <dbReference type="ARBA" id="ARBA00023204"/>
    </source>
</evidence>
<dbReference type="InterPro" id="IPR050326">
    <property type="entry name" value="NAD_dep_DNA_ligaseB"/>
</dbReference>
<dbReference type="InterPro" id="IPR012340">
    <property type="entry name" value="NA-bd_OB-fold"/>
</dbReference>
<dbReference type="GO" id="GO:0006310">
    <property type="term" value="P:DNA recombination"/>
    <property type="evidence" value="ECO:0007669"/>
    <property type="project" value="InterPro"/>
</dbReference>
<dbReference type="Pfam" id="PF14743">
    <property type="entry name" value="DNA_ligase_OB_2"/>
    <property type="match status" value="1"/>
</dbReference>
<reference evidence="11" key="1">
    <citation type="journal article" date="2015" name="Nature">
        <title>Complex archaea that bridge the gap between prokaryotes and eukaryotes.</title>
        <authorList>
            <person name="Spang A."/>
            <person name="Saw J.H."/>
            <person name="Jorgensen S.L."/>
            <person name="Zaremba-Niedzwiedzka K."/>
            <person name="Martijn J."/>
            <person name="Lind A.E."/>
            <person name="van Eijk R."/>
            <person name="Schleper C."/>
            <person name="Guy L."/>
            <person name="Ettema T.J."/>
        </authorList>
    </citation>
    <scope>NUCLEOTIDE SEQUENCE</scope>
</reference>
<proteinExistence type="predicted"/>
<dbReference type="PANTHER" id="PTHR47810">
    <property type="entry name" value="DNA LIGASE"/>
    <property type="match status" value="1"/>
</dbReference>
<keyword evidence="5" id="KW-0946">Virion</keyword>
<evidence type="ECO:0000256" key="4">
    <source>
        <dbReference type="ARBA" id="ARBA00022763"/>
    </source>
</evidence>
<dbReference type="GO" id="GO:0006260">
    <property type="term" value="P:DNA replication"/>
    <property type="evidence" value="ECO:0007669"/>
    <property type="project" value="UniProtKB-KW"/>
</dbReference>
<protein>
    <recommendedName>
        <fullName evidence="7">Polydeoxyribonucleotide synthase [ATP]</fullName>
    </recommendedName>
</protein>
<accession>A0A0F9B502</accession>